<dbReference type="InterPro" id="IPR039417">
    <property type="entry name" value="Peptidase_C1A_papain-like"/>
</dbReference>
<evidence type="ECO:0000313" key="8">
    <source>
        <dbReference type="Proteomes" id="UP001152523"/>
    </source>
</evidence>
<comment type="caution">
    <text evidence="7">The sequence shown here is derived from an EMBL/GenBank/DDBJ whole genome shotgun (WGS) entry which is preliminary data.</text>
</comment>
<dbReference type="PANTHER" id="PTHR12411">
    <property type="entry name" value="CYSTEINE PROTEASE FAMILY C1-RELATED"/>
    <property type="match status" value="1"/>
</dbReference>
<dbReference type="PRINTS" id="PR00705">
    <property type="entry name" value="PAPAIN"/>
</dbReference>
<evidence type="ECO:0000256" key="3">
    <source>
        <dbReference type="SAM" id="SignalP"/>
    </source>
</evidence>
<dbReference type="SUPFAM" id="SSF54001">
    <property type="entry name" value="Cysteine proteinases"/>
    <property type="match status" value="1"/>
</dbReference>
<dbReference type="GO" id="GO:0006508">
    <property type="term" value="P:proteolysis"/>
    <property type="evidence" value="ECO:0007669"/>
    <property type="project" value="InterPro"/>
</dbReference>
<evidence type="ECO:0000256" key="1">
    <source>
        <dbReference type="ARBA" id="ARBA00008455"/>
    </source>
</evidence>
<reference evidence="7" key="1">
    <citation type="submission" date="2022-07" db="EMBL/GenBank/DDBJ databases">
        <authorList>
            <person name="Macas J."/>
            <person name="Novak P."/>
            <person name="Neumann P."/>
        </authorList>
    </citation>
    <scope>NUCLEOTIDE SEQUENCE</scope>
</reference>
<feature type="domain" description="Peptidase C1A papain C-terminal" evidence="4">
    <location>
        <begin position="132"/>
        <end position="350"/>
    </location>
</feature>
<dbReference type="InterPro" id="IPR013201">
    <property type="entry name" value="Prot_inhib_I29"/>
</dbReference>
<dbReference type="EMBL" id="CAMAPF010001034">
    <property type="protein sequence ID" value="CAH9141953.1"/>
    <property type="molecule type" value="Genomic_DNA"/>
</dbReference>
<dbReference type="FunFam" id="3.90.70.10:FF:000332">
    <property type="entry name" value="Cathepsin L1"/>
    <property type="match status" value="1"/>
</dbReference>
<evidence type="ECO:0000313" key="7">
    <source>
        <dbReference type="EMBL" id="CAH9141953.1"/>
    </source>
</evidence>
<keyword evidence="8" id="KW-1185">Reference proteome</keyword>
<dbReference type="AlphaFoldDB" id="A0AAV0G2Z3"/>
<dbReference type="SMART" id="SM00645">
    <property type="entry name" value="Pept_C1"/>
    <property type="match status" value="1"/>
</dbReference>
<name>A0AAV0G2Z3_9ASTE</name>
<dbReference type="InterPro" id="IPR038765">
    <property type="entry name" value="Papain-like_cys_pep_sf"/>
</dbReference>
<dbReference type="Pfam" id="PF00112">
    <property type="entry name" value="Peptidase_C1"/>
    <property type="match status" value="1"/>
</dbReference>
<accession>A0AAV0G2Z3</accession>
<dbReference type="PROSITE" id="PS00639">
    <property type="entry name" value="THIOL_PROTEASE_HIS"/>
    <property type="match status" value="1"/>
</dbReference>
<feature type="domain" description="Cathepsin propeptide inhibitor" evidence="5">
    <location>
        <begin position="39"/>
        <end position="96"/>
    </location>
</feature>
<gene>
    <name evidence="6" type="ORF">CEPIT_LOCUS12971</name>
    <name evidence="7" type="ORF">CEPIT_LOCUS39524</name>
</gene>
<dbReference type="PROSITE" id="PS00139">
    <property type="entry name" value="THIOL_PROTEASE_CYS"/>
    <property type="match status" value="1"/>
</dbReference>
<dbReference type="SMART" id="SM00848">
    <property type="entry name" value="Inhibitor_I29"/>
    <property type="match status" value="1"/>
</dbReference>
<comment type="similarity">
    <text evidence="1">Belongs to the peptidase C1 family.</text>
</comment>
<dbReference type="Gene3D" id="3.90.70.10">
    <property type="entry name" value="Cysteine proteinases"/>
    <property type="match status" value="1"/>
</dbReference>
<dbReference type="InterPro" id="IPR000169">
    <property type="entry name" value="Pept_cys_AS"/>
</dbReference>
<dbReference type="GO" id="GO:0008234">
    <property type="term" value="F:cysteine-type peptidase activity"/>
    <property type="evidence" value="ECO:0007669"/>
    <property type="project" value="InterPro"/>
</dbReference>
<dbReference type="Pfam" id="PF08246">
    <property type="entry name" value="Inhibitor_I29"/>
    <property type="match status" value="1"/>
</dbReference>
<dbReference type="Proteomes" id="UP001152523">
    <property type="component" value="Unassembled WGS sequence"/>
</dbReference>
<evidence type="ECO:0000259" key="5">
    <source>
        <dbReference type="SMART" id="SM00848"/>
    </source>
</evidence>
<dbReference type="EMBL" id="CAMAPF010000082">
    <property type="protein sequence ID" value="CAH9094701.1"/>
    <property type="molecule type" value="Genomic_DNA"/>
</dbReference>
<keyword evidence="3" id="KW-0732">Signal</keyword>
<protein>
    <submittedName>
        <fullName evidence="7">Uncharacterized protein</fullName>
    </submittedName>
</protein>
<evidence type="ECO:0000313" key="6">
    <source>
        <dbReference type="EMBL" id="CAH9094701.1"/>
    </source>
</evidence>
<feature type="signal peptide" evidence="3">
    <location>
        <begin position="1"/>
        <end position="19"/>
    </location>
</feature>
<dbReference type="CDD" id="cd02248">
    <property type="entry name" value="Peptidase_C1A"/>
    <property type="match status" value="1"/>
</dbReference>
<keyword evidence="2" id="KW-1015">Disulfide bond</keyword>
<feature type="chain" id="PRO_5044713534" evidence="3">
    <location>
        <begin position="20"/>
        <end position="353"/>
    </location>
</feature>
<dbReference type="InterPro" id="IPR013128">
    <property type="entry name" value="Peptidase_C1A"/>
</dbReference>
<proteinExistence type="inferred from homology"/>
<evidence type="ECO:0000259" key="4">
    <source>
        <dbReference type="SMART" id="SM00645"/>
    </source>
</evidence>
<dbReference type="InterPro" id="IPR000668">
    <property type="entry name" value="Peptidase_C1A_C"/>
</dbReference>
<dbReference type="InterPro" id="IPR025660">
    <property type="entry name" value="Pept_his_AS"/>
</dbReference>
<organism evidence="7 8">
    <name type="scientific">Cuscuta epithymum</name>
    <dbReference type="NCBI Taxonomy" id="186058"/>
    <lineage>
        <taxon>Eukaryota</taxon>
        <taxon>Viridiplantae</taxon>
        <taxon>Streptophyta</taxon>
        <taxon>Embryophyta</taxon>
        <taxon>Tracheophyta</taxon>
        <taxon>Spermatophyta</taxon>
        <taxon>Magnoliopsida</taxon>
        <taxon>eudicotyledons</taxon>
        <taxon>Gunneridae</taxon>
        <taxon>Pentapetalae</taxon>
        <taxon>asterids</taxon>
        <taxon>lamiids</taxon>
        <taxon>Solanales</taxon>
        <taxon>Convolvulaceae</taxon>
        <taxon>Cuscuteae</taxon>
        <taxon>Cuscuta</taxon>
        <taxon>Cuscuta subgen. Cuscuta</taxon>
    </lineage>
</organism>
<evidence type="ECO:0000256" key="2">
    <source>
        <dbReference type="ARBA" id="ARBA00023157"/>
    </source>
</evidence>
<sequence length="353" mass="39374">MASKIFFCLLLIIFLGVQASQVSCGSIIHDSNFSMQALHQEWMTLHKKNYTHPNEHNHRFKIFEENVNYINTFNAKPNKSYKLGINKFTDLTNDEFHKIYASGYKMVDKPRGLDTLDPNDQKRFTVQDSSETNDYCDWEKEGAVTPVKDQGQCGSCWAFSVVAAVETLLWLNINHRNVSLSEQVILNCGVVPSSNGCGGNDFSVAYDVVKKLGTTSDEFFPYIAPNKGAYEMDTVAKVGYKIGDYTQLEGPDGTPPAESAVLEVVRKQPVSVSINADALQSYEGGIFDDKTCSADTNHAVAIVGFGTSEDGIKYWKVKNSWGKNWGEDGFFRIQRDQRICGIATEAYYPNGPI</sequence>